<name>A0ABT1SY13_9SPHI</name>
<dbReference type="EMBL" id="JANHOH010000001">
    <property type="protein sequence ID" value="MCQ6957243.1"/>
    <property type="molecule type" value="Genomic_DNA"/>
</dbReference>
<comment type="caution">
    <text evidence="1">The sequence shown here is derived from an EMBL/GenBank/DDBJ whole genome shotgun (WGS) entry which is preliminary data.</text>
</comment>
<proteinExistence type="predicted"/>
<accession>A0ABT1SY13</accession>
<reference evidence="1 2" key="1">
    <citation type="submission" date="2022-07" db="EMBL/GenBank/DDBJ databases">
        <title>Mucilaginibacter sp. JC4.</title>
        <authorList>
            <person name="Le V."/>
            <person name="Ko S.-R."/>
            <person name="Ahn C.-Y."/>
            <person name="Oh H.-M."/>
        </authorList>
    </citation>
    <scope>NUCLEOTIDE SEQUENCE [LARGE SCALE GENOMIC DNA]</scope>
    <source>
        <strain evidence="1 2">JC4</strain>
    </source>
</reference>
<dbReference type="RefSeq" id="WP_256537450.1">
    <property type="nucleotide sequence ID" value="NZ_JANHOH010000001.1"/>
</dbReference>
<keyword evidence="2" id="KW-1185">Reference proteome</keyword>
<organism evidence="1 2">
    <name type="scientific">Mucilaginibacter aquariorum</name>
    <dbReference type="NCBI Taxonomy" id="2967225"/>
    <lineage>
        <taxon>Bacteria</taxon>
        <taxon>Pseudomonadati</taxon>
        <taxon>Bacteroidota</taxon>
        <taxon>Sphingobacteriia</taxon>
        <taxon>Sphingobacteriales</taxon>
        <taxon>Sphingobacteriaceae</taxon>
        <taxon>Mucilaginibacter</taxon>
    </lineage>
</organism>
<evidence type="ECO:0000313" key="1">
    <source>
        <dbReference type="EMBL" id="MCQ6957243.1"/>
    </source>
</evidence>
<dbReference type="Proteomes" id="UP001204376">
    <property type="component" value="Unassembled WGS sequence"/>
</dbReference>
<evidence type="ECO:0000313" key="2">
    <source>
        <dbReference type="Proteomes" id="UP001204376"/>
    </source>
</evidence>
<gene>
    <name evidence="1" type="ORF">NPE20_04720</name>
</gene>
<protein>
    <submittedName>
        <fullName evidence="1">Uncharacterized protein</fullName>
    </submittedName>
</protein>
<sequence>MYIRFQEDIPAFFRRNPSSLFGFIPGFAVREYLPIFACSINQETMITLYDFHAMTLPEKAAAVWEGTFIGDRQDN</sequence>